<dbReference type="PROSITE" id="PS00211">
    <property type="entry name" value="ABC_TRANSPORTER_1"/>
    <property type="match status" value="1"/>
</dbReference>
<protein>
    <submittedName>
        <fullName evidence="11">ATP-binding cassette domain-containing protein</fullName>
    </submittedName>
</protein>
<dbReference type="InterPro" id="IPR027417">
    <property type="entry name" value="P-loop_NTPase"/>
</dbReference>
<keyword evidence="7 11" id="KW-0067">ATP-binding</keyword>
<evidence type="ECO:0000256" key="1">
    <source>
        <dbReference type="ARBA" id="ARBA00004417"/>
    </source>
</evidence>
<dbReference type="SUPFAM" id="SSF52540">
    <property type="entry name" value="P-loop containing nucleoside triphosphate hydrolases"/>
    <property type="match status" value="1"/>
</dbReference>
<organism evidence="11 12">
    <name type="scientific">Nannocystis bainbridge</name>
    <dbReference type="NCBI Taxonomy" id="2995303"/>
    <lineage>
        <taxon>Bacteria</taxon>
        <taxon>Pseudomonadati</taxon>
        <taxon>Myxococcota</taxon>
        <taxon>Polyangia</taxon>
        <taxon>Nannocystales</taxon>
        <taxon>Nannocystaceae</taxon>
        <taxon>Nannocystis</taxon>
    </lineage>
</organism>
<dbReference type="Proteomes" id="UP001221686">
    <property type="component" value="Unassembled WGS sequence"/>
</dbReference>
<evidence type="ECO:0000256" key="5">
    <source>
        <dbReference type="ARBA" id="ARBA00022519"/>
    </source>
</evidence>
<evidence type="ECO:0000256" key="8">
    <source>
        <dbReference type="ARBA" id="ARBA00022967"/>
    </source>
</evidence>
<dbReference type="RefSeq" id="WP_272087128.1">
    <property type="nucleotide sequence ID" value="NZ_JAQNDL010000001.1"/>
</dbReference>
<evidence type="ECO:0000256" key="4">
    <source>
        <dbReference type="ARBA" id="ARBA00022475"/>
    </source>
</evidence>
<dbReference type="PANTHER" id="PTHR43297:SF14">
    <property type="entry name" value="ATPASE AAA-TYPE CORE DOMAIN-CONTAINING PROTEIN"/>
    <property type="match status" value="1"/>
</dbReference>
<comment type="subcellular location">
    <subcellularLocation>
        <location evidence="1">Cell inner membrane</location>
        <topology evidence="1">Peripheral membrane protein</topology>
    </subcellularLocation>
</comment>
<dbReference type="PROSITE" id="PS50893">
    <property type="entry name" value="ABC_TRANSPORTER_2"/>
    <property type="match status" value="1"/>
</dbReference>
<evidence type="ECO:0000256" key="6">
    <source>
        <dbReference type="ARBA" id="ARBA00022741"/>
    </source>
</evidence>
<evidence type="ECO:0000256" key="7">
    <source>
        <dbReference type="ARBA" id="ARBA00022840"/>
    </source>
</evidence>
<name>A0ABT5DYE1_9BACT</name>
<evidence type="ECO:0000259" key="10">
    <source>
        <dbReference type="PROSITE" id="PS50893"/>
    </source>
</evidence>
<keyword evidence="3" id="KW-0813">Transport</keyword>
<keyword evidence="5" id="KW-0997">Cell inner membrane</keyword>
<keyword evidence="12" id="KW-1185">Reference proteome</keyword>
<evidence type="ECO:0000256" key="9">
    <source>
        <dbReference type="ARBA" id="ARBA00023136"/>
    </source>
</evidence>
<dbReference type="SMART" id="SM00382">
    <property type="entry name" value="AAA"/>
    <property type="match status" value="1"/>
</dbReference>
<evidence type="ECO:0000256" key="3">
    <source>
        <dbReference type="ARBA" id="ARBA00022448"/>
    </source>
</evidence>
<keyword evidence="8" id="KW-1278">Translocase</keyword>
<dbReference type="Pfam" id="PF00005">
    <property type="entry name" value="ABC_tran"/>
    <property type="match status" value="1"/>
</dbReference>
<dbReference type="GO" id="GO:0005524">
    <property type="term" value="F:ATP binding"/>
    <property type="evidence" value="ECO:0007669"/>
    <property type="project" value="UniProtKB-KW"/>
</dbReference>
<dbReference type="InterPro" id="IPR003593">
    <property type="entry name" value="AAA+_ATPase"/>
</dbReference>
<evidence type="ECO:0000313" key="11">
    <source>
        <dbReference type="EMBL" id="MDC0718649.1"/>
    </source>
</evidence>
<comment type="similarity">
    <text evidence="2">Belongs to the ABC transporter superfamily.</text>
</comment>
<keyword evidence="9" id="KW-0472">Membrane</keyword>
<reference evidence="11 12" key="1">
    <citation type="submission" date="2022-11" db="EMBL/GenBank/DDBJ databases">
        <title>Minimal conservation of predation-associated metabolite biosynthetic gene clusters underscores biosynthetic potential of Myxococcota including descriptions for ten novel species: Archangium lansinium sp. nov., Myxococcus landrumus sp. nov., Nannocystis bai.</title>
        <authorList>
            <person name="Ahearne A."/>
            <person name="Stevens C."/>
            <person name="Dowd S."/>
        </authorList>
    </citation>
    <scope>NUCLEOTIDE SEQUENCE [LARGE SCALE GENOMIC DNA]</scope>
    <source>
        <strain evidence="11 12">BB15-2</strain>
    </source>
</reference>
<feature type="domain" description="ABC transporter" evidence="10">
    <location>
        <begin position="8"/>
        <end position="245"/>
    </location>
</feature>
<keyword evidence="4" id="KW-1003">Cell membrane</keyword>
<evidence type="ECO:0000313" key="12">
    <source>
        <dbReference type="Proteomes" id="UP001221686"/>
    </source>
</evidence>
<sequence>MRVTLGVMRVDDLGCTIAGRTLLAGVCFSIDHGEALAVLGPSGAGKSLVLRCLLGLAPSEAKVTGRLQWEGREVSLADRDALAQLRGRGLALVPQAAAASLDPMRTVGAQLREVCALHDTDGRPNERLEEVGLAAEFADRHPHALSGGQAQRVALALALACRPALLLADEPMAALDCVSQAELVELLVRRCAAEQVALVLVSHDLARVVRCCARAIVLDGGRMVARGPLAELLAAPPEPTTAAMVLAAARRG</sequence>
<evidence type="ECO:0000256" key="2">
    <source>
        <dbReference type="ARBA" id="ARBA00005417"/>
    </source>
</evidence>
<dbReference type="EMBL" id="JAQNDL010000001">
    <property type="protein sequence ID" value="MDC0718649.1"/>
    <property type="molecule type" value="Genomic_DNA"/>
</dbReference>
<proteinExistence type="inferred from homology"/>
<accession>A0ABT5DYE1</accession>
<gene>
    <name evidence="11" type="ORF">POL25_17215</name>
</gene>
<dbReference type="InterPro" id="IPR003439">
    <property type="entry name" value="ABC_transporter-like_ATP-bd"/>
</dbReference>
<comment type="caution">
    <text evidence="11">The sequence shown here is derived from an EMBL/GenBank/DDBJ whole genome shotgun (WGS) entry which is preliminary data.</text>
</comment>
<dbReference type="InterPro" id="IPR050388">
    <property type="entry name" value="ABC_Ni/Peptide_Import"/>
</dbReference>
<dbReference type="Gene3D" id="3.40.50.300">
    <property type="entry name" value="P-loop containing nucleotide triphosphate hydrolases"/>
    <property type="match status" value="1"/>
</dbReference>
<dbReference type="InterPro" id="IPR017871">
    <property type="entry name" value="ABC_transporter-like_CS"/>
</dbReference>
<dbReference type="PANTHER" id="PTHR43297">
    <property type="entry name" value="OLIGOPEPTIDE TRANSPORT ATP-BINDING PROTEIN APPD"/>
    <property type="match status" value="1"/>
</dbReference>
<keyword evidence="6" id="KW-0547">Nucleotide-binding</keyword>